<proteinExistence type="predicted"/>
<evidence type="ECO:0000313" key="2">
    <source>
        <dbReference type="Proteomes" id="UP000298138"/>
    </source>
</evidence>
<dbReference type="EMBL" id="ML220127">
    <property type="protein sequence ID" value="TGZ80036.1"/>
    <property type="molecule type" value="Genomic_DNA"/>
</dbReference>
<dbReference type="AlphaFoldDB" id="A0A4S2MU73"/>
<keyword evidence="2" id="KW-1185">Reference proteome</keyword>
<reference evidence="1 2" key="1">
    <citation type="submission" date="2019-04" db="EMBL/GenBank/DDBJ databases">
        <title>Comparative genomics and transcriptomics to analyze fruiting body development in filamentous ascomycetes.</title>
        <authorList>
            <consortium name="DOE Joint Genome Institute"/>
            <person name="Lutkenhaus R."/>
            <person name="Traeger S."/>
            <person name="Breuer J."/>
            <person name="Kuo A."/>
            <person name="Lipzen A."/>
            <person name="Pangilinan J."/>
            <person name="Dilworth D."/>
            <person name="Sandor L."/>
            <person name="Poggeler S."/>
            <person name="Barry K."/>
            <person name="Grigoriev I.V."/>
            <person name="Nowrousian M."/>
        </authorList>
    </citation>
    <scope>NUCLEOTIDE SEQUENCE [LARGE SCALE GENOMIC DNA]</scope>
    <source>
        <strain evidence="1 2">CBS 389.68</strain>
    </source>
</reference>
<dbReference type="InParanoid" id="A0A4S2MU73"/>
<sequence length="111" mass="11993">MFYNGVLSDCWIKNALVDDILPVYAREHILLKGKYAPVAIAGGDSGGLVVEEGPRGSLVRAVGMVFASGTVVADPNKREGFTDFTFFTPASKIIEWIKVDVGVTVEFGVRE</sequence>
<dbReference type="Proteomes" id="UP000298138">
    <property type="component" value="Unassembled WGS sequence"/>
</dbReference>
<name>A0A4S2MU73_9PEZI</name>
<evidence type="ECO:0000313" key="1">
    <source>
        <dbReference type="EMBL" id="TGZ80036.1"/>
    </source>
</evidence>
<accession>A0A4S2MU73</accession>
<protein>
    <submittedName>
        <fullName evidence="1">Uncharacterized protein</fullName>
    </submittedName>
</protein>
<organism evidence="1 2">
    <name type="scientific">Ascodesmis nigricans</name>
    <dbReference type="NCBI Taxonomy" id="341454"/>
    <lineage>
        <taxon>Eukaryota</taxon>
        <taxon>Fungi</taxon>
        <taxon>Dikarya</taxon>
        <taxon>Ascomycota</taxon>
        <taxon>Pezizomycotina</taxon>
        <taxon>Pezizomycetes</taxon>
        <taxon>Pezizales</taxon>
        <taxon>Ascodesmidaceae</taxon>
        <taxon>Ascodesmis</taxon>
    </lineage>
</organism>
<gene>
    <name evidence="1" type="ORF">EX30DRAFT_372552</name>
</gene>